<proteinExistence type="predicted"/>
<organism evidence="2">
    <name type="scientific">Anguilla anguilla</name>
    <name type="common">European freshwater eel</name>
    <name type="synonym">Muraena anguilla</name>
    <dbReference type="NCBI Taxonomy" id="7936"/>
    <lineage>
        <taxon>Eukaryota</taxon>
        <taxon>Metazoa</taxon>
        <taxon>Chordata</taxon>
        <taxon>Craniata</taxon>
        <taxon>Vertebrata</taxon>
        <taxon>Euteleostomi</taxon>
        <taxon>Actinopterygii</taxon>
        <taxon>Neopterygii</taxon>
        <taxon>Teleostei</taxon>
        <taxon>Anguilliformes</taxon>
        <taxon>Anguillidae</taxon>
        <taxon>Anguilla</taxon>
    </lineage>
</organism>
<feature type="signal peptide" evidence="1">
    <location>
        <begin position="1"/>
        <end position="17"/>
    </location>
</feature>
<sequence length="61" mass="7062">MCHFIFVLFFLKASVQSVRKHQGCTESVCKILHKRFGSIPNLNQTLKIFKKIGTCQSEYEV</sequence>
<dbReference type="EMBL" id="GBXM01054492">
    <property type="protein sequence ID" value="JAH54085.1"/>
    <property type="molecule type" value="Transcribed_RNA"/>
</dbReference>
<feature type="chain" id="PRO_5002432937" description="Saposin B-type domain-containing protein" evidence="1">
    <location>
        <begin position="18"/>
        <end position="61"/>
    </location>
</feature>
<reference evidence="2" key="2">
    <citation type="journal article" date="2015" name="Fish Shellfish Immunol.">
        <title>Early steps in the European eel (Anguilla anguilla)-Vibrio vulnificus interaction in the gills: Role of the RtxA13 toxin.</title>
        <authorList>
            <person name="Callol A."/>
            <person name="Pajuelo D."/>
            <person name="Ebbesson L."/>
            <person name="Teles M."/>
            <person name="MacKenzie S."/>
            <person name="Amaro C."/>
        </authorList>
    </citation>
    <scope>NUCLEOTIDE SEQUENCE</scope>
</reference>
<accession>A0A0E9TMI6</accession>
<protein>
    <recommendedName>
        <fullName evidence="3">Saposin B-type domain-containing protein</fullName>
    </recommendedName>
</protein>
<reference evidence="2" key="1">
    <citation type="submission" date="2014-11" db="EMBL/GenBank/DDBJ databases">
        <authorList>
            <person name="Amaro Gonzalez C."/>
        </authorList>
    </citation>
    <scope>NUCLEOTIDE SEQUENCE</scope>
</reference>
<name>A0A0E9TMI6_ANGAN</name>
<evidence type="ECO:0000313" key="2">
    <source>
        <dbReference type="EMBL" id="JAH54085.1"/>
    </source>
</evidence>
<evidence type="ECO:0000256" key="1">
    <source>
        <dbReference type="SAM" id="SignalP"/>
    </source>
</evidence>
<keyword evidence="1" id="KW-0732">Signal</keyword>
<evidence type="ECO:0008006" key="3">
    <source>
        <dbReference type="Google" id="ProtNLM"/>
    </source>
</evidence>
<dbReference type="AlphaFoldDB" id="A0A0E9TMI6"/>